<dbReference type="EMBL" id="KV450790">
    <property type="protein sequence ID" value="OAY21555.1"/>
    <property type="molecule type" value="Genomic_DNA"/>
</dbReference>
<dbReference type="AlphaFoldDB" id="A0A199U9Y3"/>
<accession>A0A199U9Y3</accession>
<organism evidence="1">
    <name type="scientific">Manihot esculenta</name>
    <name type="common">Cassava</name>
    <name type="synonym">Jatropha manihot</name>
    <dbReference type="NCBI Taxonomy" id="3983"/>
    <lineage>
        <taxon>Eukaryota</taxon>
        <taxon>Viridiplantae</taxon>
        <taxon>Streptophyta</taxon>
        <taxon>Embryophyta</taxon>
        <taxon>Tracheophyta</taxon>
        <taxon>Spermatophyta</taxon>
        <taxon>Magnoliopsida</taxon>
        <taxon>eudicotyledons</taxon>
        <taxon>Gunneridae</taxon>
        <taxon>Pentapetalae</taxon>
        <taxon>rosids</taxon>
        <taxon>fabids</taxon>
        <taxon>Malpighiales</taxon>
        <taxon>Euphorbiaceae</taxon>
        <taxon>Crotonoideae</taxon>
        <taxon>Manihoteae</taxon>
        <taxon>Manihot</taxon>
    </lineage>
</organism>
<protein>
    <submittedName>
        <fullName evidence="1">Uncharacterized protein</fullName>
    </submittedName>
</protein>
<gene>
    <name evidence="1" type="ORF">MANES_S077900</name>
</gene>
<proteinExistence type="predicted"/>
<evidence type="ECO:0000313" key="1">
    <source>
        <dbReference type="EMBL" id="OAY21555.1"/>
    </source>
</evidence>
<name>A0A199U9Y3_MANES</name>
<reference evidence="1" key="1">
    <citation type="submission" date="2016-02" db="EMBL/GenBank/DDBJ databases">
        <title>WGS assembly of Manihot esculenta.</title>
        <authorList>
            <person name="Bredeson J.V."/>
            <person name="Prochnik S.E."/>
            <person name="Lyons J.B."/>
            <person name="Schmutz J."/>
            <person name="Grimwood J."/>
            <person name="Vrebalov J."/>
            <person name="Bart R.S."/>
            <person name="Amuge T."/>
            <person name="Ferguson M.E."/>
            <person name="Green R."/>
            <person name="Putnam N."/>
            <person name="Stites J."/>
            <person name="Rounsley S."/>
            <person name="Rokhsar D.S."/>
        </authorList>
    </citation>
    <scope>NUCLEOTIDE SEQUENCE [LARGE SCALE GENOMIC DNA]</scope>
    <source>
        <tissue evidence="1">Leaf</tissue>
    </source>
</reference>
<sequence length="74" mass="8141">MPIGLLKNQLFKFKHEILHQIQLSIPAIVFVTSDAARLPIGPCDDSLSSRTTGRVDGVVLTHRNFTCIVAVNLI</sequence>